<name>A0ABN7AST7_9HEMI</name>
<evidence type="ECO:0000256" key="4">
    <source>
        <dbReference type="ARBA" id="ARBA00022833"/>
    </source>
</evidence>
<dbReference type="Pfam" id="PF01435">
    <property type="entry name" value="Peptidase_M48"/>
    <property type="match status" value="1"/>
</dbReference>
<protein>
    <recommendedName>
        <fullName evidence="7">CAAX prenyl protease</fullName>
        <ecNumber evidence="7">3.4.24.84</ecNumber>
    </recommendedName>
</protein>
<feature type="domain" description="Peptidase M48" evidence="8">
    <location>
        <begin position="215"/>
        <end position="425"/>
    </location>
</feature>
<evidence type="ECO:0000256" key="2">
    <source>
        <dbReference type="ARBA" id="ARBA00022723"/>
    </source>
</evidence>
<feature type="domain" description="CAAX prenyl protease 1 N-terminal" evidence="9">
    <location>
        <begin position="30"/>
        <end position="211"/>
    </location>
</feature>
<gene>
    <name evidence="10" type="ORF">NTJ_06770</name>
</gene>
<feature type="transmembrane region" description="Helical" evidence="7">
    <location>
        <begin position="181"/>
        <end position="201"/>
    </location>
</feature>
<evidence type="ECO:0000256" key="1">
    <source>
        <dbReference type="ARBA" id="ARBA00022670"/>
    </source>
</evidence>
<dbReference type="CDD" id="cd07343">
    <property type="entry name" value="M48A_Zmpste24p_like"/>
    <property type="match status" value="1"/>
</dbReference>
<evidence type="ECO:0000256" key="6">
    <source>
        <dbReference type="ARBA" id="ARBA00044456"/>
    </source>
</evidence>
<comment type="subcellular location">
    <subcellularLocation>
        <location evidence="7">Endoplasmic reticulum membrane</location>
        <topology evidence="7">Multi-pass membrane protein</topology>
    </subcellularLocation>
</comment>
<keyword evidence="7" id="KW-1133">Transmembrane helix</keyword>
<comment type="cofactor">
    <cofactor evidence="7">
        <name>Zn(2+)</name>
        <dbReference type="ChEBI" id="CHEBI:29105"/>
    </cofactor>
    <text evidence="7">Binds 1 zinc ion per subunit.</text>
</comment>
<feature type="transmembrane region" description="Helical" evidence="7">
    <location>
        <begin position="106"/>
        <end position="127"/>
    </location>
</feature>
<comment type="similarity">
    <text evidence="7">Belongs to the peptidase M48A family.</text>
</comment>
<organism evidence="10 11">
    <name type="scientific">Nesidiocoris tenuis</name>
    <dbReference type="NCBI Taxonomy" id="355587"/>
    <lineage>
        <taxon>Eukaryota</taxon>
        <taxon>Metazoa</taxon>
        <taxon>Ecdysozoa</taxon>
        <taxon>Arthropoda</taxon>
        <taxon>Hexapoda</taxon>
        <taxon>Insecta</taxon>
        <taxon>Pterygota</taxon>
        <taxon>Neoptera</taxon>
        <taxon>Paraneoptera</taxon>
        <taxon>Hemiptera</taxon>
        <taxon>Heteroptera</taxon>
        <taxon>Panheteroptera</taxon>
        <taxon>Cimicomorpha</taxon>
        <taxon>Miridae</taxon>
        <taxon>Dicyphina</taxon>
        <taxon>Nesidiocoris</taxon>
    </lineage>
</organism>
<evidence type="ECO:0000256" key="3">
    <source>
        <dbReference type="ARBA" id="ARBA00022801"/>
    </source>
</evidence>
<dbReference type="GO" id="GO:0008233">
    <property type="term" value="F:peptidase activity"/>
    <property type="evidence" value="ECO:0007669"/>
    <property type="project" value="UniProtKB-KW"/>
</dbReference>
<sequence length="429" mass="50270">MYEDHILTGVIVFFWIDALWELYLSIRQNSVYKNTTQVPDELKSVLDNETFQKARSYSLDKSKFGIFKSIYGTLLGSAMLSFYMFRSFWDKAESLSSRFGFQPNELLVSSLFMLLMNIFNTVMTLPLKVFDTFVVEEKHGFNKQTVGFFVKDKIKQFLLMNTILIPLVCMTIVIVKAGGDYFFVYLWLFAMIMMLFFMTIYPDYIAPLFDKYTPLPDGELKSQIEQLAASVEFPLYKLYLVEGSKRSVHSNAYFYGFFKNKRIVLFDTLLKSETNQDKGCDNPEILAILAHELGHWKFNHVLTNLVIMELNLFLQFMVFSWLFKYDALYKAFGFEAQPVIIGFIIILQYIFAPVNMVMNFMMTCLSRRMEFQADDFAKSLNKAAYLKKALIKLHKDNLSFPIDDWLFSAWHHSHPTMLQRLEKLDLKQD</sequence>
<dbReference type="InterPro" id="IPR027057">
    <property type="entry name" value="CAXX_Prtase_1"/>
</dbReference>
<feature type="transmembrane region" description="Helical" evidence="7">
    <location>
        <begin position="157"/>
        <end position="175"/>
    </location>
</feature>
<keyword evidence="3 7" id="KW-0378">Hydrolase</keyword>
<accession>A0ABN7AST7</accession>
<dbReference type="EMBL" id="AP028912">
    <property type="protein sequence ID" value="BES93961.1"/>
    <property type="molecule type" value="Genomic_DNA"/>
</dbReference>
<proteinExistence type="inferred from homology"/>
<evidence type="ECO:0000259" key="8">
    <source>
        <dbReference type="Pfam" id="PF01435"/>
    </source>
</evidence>
<dbReference type="InterPro" id="IPR001915">
    <property type="entry name" value="Peptidase_M48"/>
</dbReference>
<dbReference type="InterPro" id="IPR032456">
    <property type="entry name" value="Peptidase_M48_N"/>
</dbReference>
<feature type="transmembrane region" description="Helical" evidence="7">
    <location>
        <begin position="65"/>
        <end position="86"/>
    </location>
</feature>
<dbReference type="PANTHER" id="PTHR10120">
    <property type="entry name" value="CAAX PRENYL PROTEASE 1"/>
    <property type="match status" value="1"/>
</dbReference>
<keyword evidence="7" id="KW-0256">Endoplasmic reticulum</keyword>
<keyword evidence="5 7" id="KW-0482">Metalloprotease</keyword>
<keyword evidence="11" id="KW-1185">Reference proteome</keyword>
<keyword evidence="1 7" id="KW-0645">Protease</keyword>
<keyword evidence="4 7" id="KW-0862">Zinc</keyword>
<dbReference type="Pfam" id="PF16491">
    <property type="entry name" value="Peptidase_M48_N"/>
    <property type="match status" value="1"/>
</dbReference>
<feature type="transmembrane region" description="Helical" evidence="7">
    <location>
        <begin position="301"/>
        <end position="323"/>
    </location>
</feature>
<evidence type="ECO:0000256" key="7">
    <source>
        <dbReference type="RuleBase" id="RU366005"/>
    </source>
</evidence>
<evidence type="ECO:0000259" key="9">
    <source>
        <dbReference type="Pfam" id="PF16491"/>
    </source>
</evidence>
<reference evidence="10 11" key="1">
    <citation type="submission" date="2023-09" db="EMBL/GenBank/DDBJ databases">
        <title>Nesidiocoris tenuis whole genome shotgun sequence.</title>
        <authorList>
            <person name="Shibata T."/>
            <person name="Shimoda M."/>
            <person name="Kobayashi T."/>
            <person name="Uehara T."/>
        </authorList>
    </citation>
    <scope>NUCLEOTIDE SEQUENCE [LARGE SCALE GENOMIC DNA]</scope>
    <source>
        <strain evidence="10 11">Japan</strain>
    </source>
</reference>
<dbReference type="Proteomes" id="UP001307889">
    <property type="component" value="Chromosome 4"/>
</dbReference>
<keyword evidence="7" id="KW-0812">Transmembrane</keyword>
<comment type="catalytic activity">
    <reaction evidence="6 7">
        <text>Hydrolyzes the peptide bond -P2-(S-farnesyl or geranylgeranyl)C-P1'-P2'-P3'-COOH where P1' and P2' are amino acids with aliphatic side chains and P3' is any C-terminal residue.</text>
        <dbReference type="EC" id="3.4.24.84"/>
    </reaction>
</comment>
<feature type="transmembrane region" description="Helical" evidence="7">
    <location>
        <begin position="339"/>
        <end position="361"/>
    </location>
</feature>
<dbReference type="Gene3D" id="3.30.2010.10">
    <property type="entry name" value="Metalloproteases ('zincins'), catalytic domain"/>
    <property type="match status" value="1"/>
</dbReference>
<feature type="transmembrane region" description="Helical" evidence="7">
    <location>
        <begin position="6"/>
        <end position="24"/>
    </location>
</feature>
<evidence type="ECO:0000313" key="11">
    <source>
        <dbReference type="Proteomes" id="UP001307889"/>
    </source>
</evidence>
<dbReference type="EC" id="3.4.24.84" evidence="7"/>
<keyword evidence="7" id="KW-0472">Membrane</keyword>
<dbReference type="GO" id="GO:0006508">
    <property type="term" value="P:proteolysis"/>
    <property type="evidence" value="ECO:0007669"/>
    <property type="project" value="UniProtKB-KW"/>
</dbReference>
<comment type="function">
    <text evidence="7">Proteolytically removes the C-terminal three residues of farnesylated proteins.</text>
</comment>
<keyword evidence="2 7" id="KW-0479">Metal-binding</keyword>
<evidence type="ECO:0000256" key="5">
    <source>
        <dbReference type="ARBA" id="ARBA00023049"/>
    </source>
</evidence>
<evidence type="ECO:0000313" key="10">
    <source>
        <dbReference type="EMBL" id="BES93961.1"/>
    </source>
</evidence>